<keyword evidence="5 8" id="KW-0804">Transcription</keyword>
<evidence type="ECO:0000256" key="7">
    <source>
        <dbReference type="ARBA" id="ARBA00031259"/>
    </source>
</evidence>
<evidence type="ECO:0000313" key="9">
    <source>
        <dbReference type="EMBL" id="EQB61903.1"/>
    </source>
</evidence>
<keyword evidence="4 8" id="KW-0805">Transcription regulation</keyword>
<name>T0LC44_9MICR</name>
<dbReference type="InterPro" id="IPR007018">
    <property type="entry name" value="Mediator_Med6"/>
</dbReference>
<keyword evidence="8" id="KW-0010">Activator</keyword>
<dbReference type="InterPro" id="IPR038566">
    <property type="entry name" value="Mediator_Med6_sf"/>
</dbReference>
<evidence type="ECO:0000256" key="5">
    <source>
        <dbReference type="ARBA" id="ARBA00023163"/>
    </source>
</evidence>
<dbReference type="HOGENOM" id="CLU_077754_5_0_1"/>
<dbReference type="PANTHER" id="PTHR13104">
    <property type="entry name" value="MED-6-RELATED"/>
    <property type="match status" value="1"/>
</dbReference>
<comment type="similarity">
    <text evidence="2 8">Belongs to the Mediator complex subunit 6 family.</text>
</comment>
<organism evidence="9 10">
    <name type="scientific">Vairimorpha apis BRL 01</name>
    <dbReference type="NCBI Taxonomy" id="1037528"/>
    <lineage>
        <taxon>Eukaryota</taxon>
        <taxon>Fungi</taxon>
        <taxon>Fungi incertae sedis</taxon>
        <taxon>Microsporidia</taxon>
        <taxon>Nosematidae</taxon>
        <taxon>Vairimorpha</taxon>
    </lineage>
</organism>
<proteinExistence type="inferred from homology"/>
<dbReference type="GO" id="GO:0016592">
    <property type="term" value="C:mediator complex"/>
    <property type="evidence" value="ECO:0007669"/>
    <property type="project" value="InterPro"/>
</dbReference>
<sequence length="166" mass="19562">MNPIVFVDQSYISTTPLNSSNVLEYFSRSPFYDSSCTNEILKMQNQYRGITSFEGIEKLNGMYYTLEYSSDFLFIIRCSLNSNGVSNNLKFFYIIHGYIYEGPNANSLYKNRINNIFWYLNKILDYHIELMLQDKKETNEINNLNCKIQDTIVQDVLEILKKKSEF</sequence>
<keyword evidence="6 8" id="KW-0539">Nucleus</keyword>
<keyword evidence="10" id="KW-1185">Reference proteome</keyword>
<evidence type="ECO:0000256" key="1">
    <source>
        <dbReference type="ARBA" id="ARBA00004123"/>
    </source>
</evidence>
<protein>
    <recommendedName>
        <fullName evidence="3 8">Mediator of RNA polymerase II transcription subunit 6</fullName>
    </recommendedName>
    <alternativeName>
        <fullName evidence="7 8">Mediator complex subunit 6</fullName>
    </alternativeName>
</protein>
<evidence type="ECO:0000313" key="10">
    <source>
        <dbReference type="Proteomes" id="UP000053780"/>
    </source>
</evidence>
<gene>
    <name evidence="8" type="primary">MED6</name>
    <name evidence="9" type="ORF">NAPIS_ORF00519</name>
</gene>
<dbReference type="VEuPathDB" id="MicrosporidiaDB:NAPIS_ORF00519"/>
<reference evidence="9 10" key="1">
    <citation type="journal article" date="2013" name="BMC Genomics">
        <title>Genome sequencing and comparative genomics of honey bee microsporidia, Nosema apis reveal novel insights into host-parasite interactions.</title>
        <authorList>
            <person name="Chen Yp."/>
            <person name="Pettis J.S."/>
            <person name="Zhao Y."/>
            <person name="Liu X."/>
            <person name="Tallon L.J."/>
            <person name="Sadzewicz L.D."/>
            <person name="Li R."/>
            <person name="Zheng H."/>
            <person name="Huang S."/>
            <person name="Zhang X."/>
            <person name="Hamilton M.C."/>
            <person name="Pernal S.F."/>
            <person name="Melathopoulos A.P."/>
            <person name="Yan X."/>
            <person name="Evans J.D."/>
        </authorList>
    </citation>
    <scope>NUCLEOTIDE SEQUENCE [LARGE SCALE GENOMIC DNA]</scope>
    <source>
        <strain evidence="9 10">BRL 01</strain>
    </source>
</reference>
<dbReference type="OrthoDB" id="344220at2759"/>
<comment type="subcellular location">
    <subcellularLocation>
        <location evidence="1 8">Nucleus</location>
    </subcellularLocation>
</comment>
<dbReference type="Pfam" id="PF04934">
    <property type="entry name" value="Med6"/>
    <property type="match status" value="1"/>
</dbReference>
<dbReference type="GO" id="GO:0006357">
    <property type="term" value="P:regulation of transcription by RNA polymerase II"/>
    <property type="evidence" value="ECO:0007669"/>
    <property type="project" value="InterPro"/>
</dbReference>
<evidence type="ECO:0000256" key="6">
    <source>
        <dbReference type="ARBA" id="ARBA00023242"/>
    </source>
</evidence>
<dbReference type="AlphaFoldDB" id="T0LC44"/>
<dbReference type="GO" id="GO:0003712">
    <property type="term" value="F:transcription coregulator activity"/>
    <property type="evidence" value="ECO:0007669"/>
    <property type="project" value="InterPro"/>
</dbReference>
<accession>T0LC44</accession>
<comment type="subunit">
    <text evidence="8">Component of the Mediator complex.</text>
</comment>
<dbReference type="EMBL" id="KE647067">
    <property type="protein sequence ID" value="EQB61903.1"/>
    <property type="molecule type" value="Genomic_DNA"/>
</dbReference>
<dbReference type="Gene3D" id="3.10.450.580">
    <property type="entry name" value="Mediator complex, subunit Med6"/>
    <property type="match status" value="1"/>
</dbReference>
<comment type="function">
    <text evidence="8">Component of the Mediator complex, a coactivator involved in the regulated transcription of nearly all RNA polymerase II-dependent genes. Mediator functions as a bridge to convey information from gene-specific regulatory proteins to the basal RNA polymerase II transcription machinery. Mediator is recruited to promoters by direct interactions with regulatory proteins and serves as a scaffold for the assembly of a functional preinitiation complex with RNA polymerase II and the general transcription factors.</text>
</comment>
<evidence type="ECO:0000256" key="8">
    <source>
        <dbReference type="RuleBase" id="RU364143"/>
    </source>
</evidence>
<dbReference type="Proteomes" id="UP000053780">
    <property type="component" value="Unassembled WGS sequence"/>
</dbReference>
<evidence type="ECO:0000256" key="4">
    <source>
        <dbReference type="ARBA" id="ARBA00023015"/>
    </source>
</evidence>
<evidence type="ECO:0000256" key="3">
    <source>
        <dbReference type="ARBA" id="ARBA00020634"/>
    </source>
</evidence>
<evidence type="ECO:0000256" key="2">
    <source>
        <dbReference type="ARBA" id="ARBA00007526"/>
    </source>
</evidence>